<dbReference type="InterPro" id="IPR000719">
    <property type="entry name" value="Prot_kinase_dom"/>
</dbReference>
<dbReference type="AlphaFoldDB" id="U3BG82"/>
<dbReference type="InterPro" id="IPR011009">
    <property type="entry name" value="Kinase-like_dom_sf"/>
</dbReference>
<keyword evidence="3" id="KW-1185">Reference proteome</keyword>
<dbReference type="STRING" id="1219065.VPR01S_01_04820"/>
<evidence type="ECO:0000259" key="1">
    <source>
        <dbReference type="PROSITE" id="PS50011"/>
    </source>
</evidence>
<gene>
    <name evidence="2" type="ORF">VPR01S_01_04820</name>
</gene>
<dbReference type="GO" id="GO:0005524">
    <property type="term" value="F:ATP binding"/>
    <property type="evidence" value="ECO:0007669"/>
    <property type="project" value="InterPro"/>
</dbReference>
<dbReference type="SUPFAM" id="SSF56112">
    <property type="entry name" value="Protein kinase-like (PK-like)"/>
    <property type="match status" value="1"/>
</dbReference>
<proteinExistence type="predicted"/>
<dbReference type="PROSITE" id="PS50011">
    <property type="entry name" value="PROTEIN_KINASE_DOM"/>
    <property type="match status" value="1"/>
</dbReference>
<dbReference type="EMBL" id="BATJ01000001">
    <property type="protein sequence ID" value="GAD65708.1"/>
    <property type="molecule type" value="Genomic_DNA"/>
</dbReference>
<accession>U3BG82</accession>
<dbReference type="GO" id="GO:0004672">
    <property type="term" value="F:protein kinase activity"/>
    <property type="evidence" value="ECO:0007669"/>
    <property type="project" value="InterPro"/>
</dbReference>
<reference evidence="2 3" key="1">
    <citation type="submission" date="2013-09" db="EMBL/GenBank/DDBJ databases">
        <title>Whole genome shotgun sequence of Vibrio proteolyticus NBRC 13287.</title>
        <authorList>
            <person name="Isaki S."/>
            <person name="Hosoyama A."/>
            <person name="Numata M."/>
            <person name="Hashimoto M."/>
            <person name="Hosoyama Y."/>
            <person name="Tsuchikane K."/>
            <person name="Noguchi M."/>
            <person name="Hirakata S."/>
            <person name="Ichikawa N."/>
            <person name="Ohji S."/>
            <person name="Yamazoe A."/>
            <person name="Fujita N."/>
        </authorList>
    </citation>
    <scope>NUCLEOTIDE SEQUENCE [LARGE SCALE GENOMIC DNA]</scope>
    <source>
        <strain evidence="2 3">NBRC 13287</strain>
    </source>
</reference>
<dbReference type="Gene3D" id="1.10.510.10">
    <property type="entry name" value="Transferase(Phosphotransferase) domain 1"/>
    <property type="match status" value="1"/>
</dbReference>
<protein>
    <recommendedName>
        <fullName evidence="1">Protein kinase domain-containing protein</fullName>
    </recommendedName>
</protein>
<name>U3BG82_VIBPR</name>
<evidence type="ECO:0000313" key="2">
    <source>
        <dbReference type="EMBL" id="GAD65708.1"/>
    </source>
</evidence>
<feature type="domain" description="Protein kinase" evidence="1">
    <location>
        <begin position="1"/>
        <end position="205"/>
    </location>
</feature>
<dbReference type="RefSeq" id="WP_021703700.1">
    <property type="nucleotide sequence ID" value="NZ_BATJ01000001.1"/>
</dbReference>
<comment type="caution">
    <text evidence="2">The sequence shown here is derived from an EMBL/GenBank/DDBJ whole genome shotgun (WGS) entry which is preliminary data.</text>
</comment>
<sequence length="205" mass="22852">MVRAEQVGAKTEPAEQAQTYVKHYASPEAMWREWQALEACRGVGVQRVHAVDTDRQALMLEFDSSAMPLSEFDEADLALFVAVLPALVSVIQHCHARGWVHGDIKPSNIVYVPTTQTIRLIDFGASYRIGTSREALSEWQVTPMFATGQQVRGEGLVQTGDDWYALINIIDQVMPFAHDRLLLQALQSVRDGVAADIKQSERTTK</sequence>
<evidence type="ECO:0000313" key="3">
    <source>
        <dbReference type="Proteomes" id="UP000016570"/>
    </source>
</evidence>
<dbReference type="eggNOG" id="COG0515">
    <property type="taxonomic scope" value="Bacteria"/>
</dbReference>
<organism evidence="2 3">
    <name type="scientific">Vibrio proteolyticus NBRC 13287</name>
    <dbReference type="NCBI Taxonomy" id="1219065"/>
    <lineage>
        <taxon>Bacteria</taxon>
        <taxon>Pseudomonadati</taxon>
        <taxon>Pseudomonadota</taxon>
        <taxon>Gammaproteobacteria</taxon>
        <taxon>Vibrionales</taxon>
        <taxon>Vibrionaceae</taxon>
        <taxon>Vibrio</taxon>
    </lineage>
</organism>
<dbReference type="Pfam" id="PF00069">
    <property type="entry name" value="Pkinase"/>
    <property type="match status" value="1"/>
</dbReference>
<dbReference type="Proteomes" id="UP000016570">
    <property type="component" value="Unassembled WGS sequence"/>
</dbReference>